<dbReference type="KEGG" id="ccp:CHC_T00009384001"/>
<dbReference type="GO" id="GO:0030130">
    <property type="term" value="C:clathrin coat of trans-Golgi network vesicle"/>
    <property type="evidence" value="ECO:0007669"/>
    <property type="project" value="InterPro"/>
</dbReference>
<dbReference type="InterPro" id="IPR016024">
    <property type="entry name" value="ARM-type_fold"/>
</dbReference>
<dbReference type="InterPro" id="IPR055358">
    <property type="entry name" value="CHCR"/>
</dbReference>
<comment type="function">
    <text evidence="1">Clathrin is the major protein of the polyhedral coat of coated pits and vesicles.</text>
</comment>
<feature type="repeat" description="CHCR" evidence="2">
    <location>
        <begin position="1152"/>
        <end position="1303"/>
    </location>
</feature>
<dbReference type="OrthoDB" id="2113814at2759"/>
<dbReference type="Pfam" id="PF00637">
    <property type="entry name" value="Clathrin"/>
    <property type="match status" value="7"/>
</dbReference>
<dbReference type="Gene3D" id="1.25.40.730">
    <property type="match status" value="1"/>
</dbReference>
<comment type="similarity">
    <text evidence="1">Belongs to the clathrin heavy chain family.</text>
</comment>
<evidence type="ECO:0000256" key="1">
    <source>
        <dbReference type="PIRNR" id="PIRNR002290"/>
    </source>
</evidence>
<dbReference type="InterPro" id="IPR011990">
    <property type="entry name" value="TPR-like_helical_dom_sf"/>
</dbReference>
<evidence type="ECO:0000313" key="4">
    <source>
        <dbReference type="Proteomes" id="UP000012073"/>
    </source>
</evidence>
<feature type="repeat" description="CHCR" evidence="2">
    <location>
        <begin position="1308"/>
        <end position="1454"/>
    </location>
</feature>
<dbReference type="PANTHER" id="PTHR10292:SF1">
    <property type="entry name" value="CLATHRIN HEAVY CHAIN"/>
    <property type="match status" value="1"/>
</dbReference>
<gene>
    <name evidence="3" type="ORF">CHC_T00009384001</name>
</gene>
<protein>
    <recommendedName>
        <fullName evidence="1">Clathrin heavy chain</fullName>
    </recommendedName>
</protein>
<dbReference type="GO" id="GO:0071439">
    <property type="term" value="C:clathrin complex"/>
    <property type="evidence" value="ECO:0007669"/>
    <property type="project" value="InterPro"/>
</dbReference>
<keyword evidence="4" id="KW-1185">Reference proteome</keyword>
<dbReference type="STRING" id="2769.R7QJX3"/>
<dbReference type="GeneID" id="17325302"/>
<dbReference type="GO" id="GO:0032051">
    <property type="term" value="F:clathrin light chain binding"/>
    <property type="evidence" value="ECO:0007669"/>
    <property type="project" value="InterPro"/>
</dbReference>
<dbReference type="PANTHER" id="PTHR10292">
    <property type="entry name" value="CLATHRIN HEAVY CHAIN RELATED"/>
    <property type="match status" value="1"/>
</dbReference>
<keyword evidence="1" id="KW-0168">Coated pit</keyword>
<keyword evidence="1" id="KW-0472">Membrane</keyword>
<dbReference type="RefSeq" id="XP_005717586.1">
    <property type="nucleotide sequence ID" value="XM_005717529.1"/>
</dbReference>
<reference evidence="4" key="1">
    <citation type="journal article" date="2013" name="Proc. Natl. Acad. Sci. U.S.A.">
        <title>Genome structure and metabolic features in the red seaweed Chondrus crispus shed light on evolution of the Archaeplastida.</title>
        <authorList>
            <person name="Collen J."/>
            <person name="Porcel B."/>
            <person name="Carre W."/>
            <person name="Ball S.G."/>
            <person name="Chaparro C."/>
            <person name="Tonon T."/>
            <person name="Barbeyron T."/>
            <person name="Michel G."/>
            <person name="Noel B."/>
            <person name="Valentin K."/>
            <person name="Elias M."/>
            <person name="Artiguenave F."/>
            <person name="Arun A."/>
            <person name="Aury J.M."/>
            <person name="Barbosa-Neto J.F."/>
            <person name="Bothwell J.H."/>
            <person name="Bouget F.Y."/>
            <person name="Brillet L."/>
            <person name="Cabello-Hurtado F."/>
            <person name="Capella-Gutierrez S."/>
            <person name="Charrier B."/>
            <person name="Cladiere L."/>
            <person name="Cock J.M."/>
            <person name="Coelho S.M."/>
            <person name="Colleoni C."/>
            <person name="Czjzek M."/>
            <person name="Da Silva C."/>
            <person name="Delage L."/>
            <person name="Denoeud F."/>
            <person name="Deschamps P."/>
            <person name="Dittami S.M."/>
            <person name="Gabaldon T."/>
            <person name="Gachon C.M."/>
            <person name="Groisillier A."/>
            <person name="Herve C."/>
            <person name="Jabbari K."/>
            <person name="Katinka M."/>
            <person name="Kloareg B."/>
            <person name="Kowalczyk N."/>
            <person name="Labadie K."/>
            <person name="Leblanc C."/>
            <person name="Lopez P.J."/>
            <person name="McLachlan D.H."/>
            <person name="Meslet-Cladiere L."/>
            <person name="Moustafa A."/>
            <person name="Nehr Z."/>
            <person name="Nyvall Collen P."/>
            <person name="Panaud O."/>
            <person name="Partensky F."/>
            <person name="Poulain J."/>
            <person name="Rensing S.A."/>
            <person name="Rousvoal S."/>
            <person name="Samson G."/>
            <person name="Symeonidi A."/>
            <person name="Weissenbach J."/>
            <person name="Zambounis A."/>
            <person name="Wincker P."/>
            <person name="Boyen C."/>
        </authorList>
    </citation>
    <scope>NUCLEOTIDE SEQUENCE [LARGE SCALE GENOMIC DNA]</scope>
    <source>
        <strain evidence="4">cv. Stackhouse</strain>
    </source>
</reference>
<keyword evidence="1" id="KW-0968">Cytoplasmic vesicle</keyword>
<dbReference type="Gramene" id="CDF37715">
    <property type="protein sequence ID" value="CDF37715"/>
    <property type="gene ID" value="CHC_T00009384001"/>
</dbReference>
<dbReference type="InterPro" id="IPR016341">
    <property type="entry name" value="Clathrin_heavy_chain"/>
</dbReference>
<dbReference type="PROSITE" id="PS50236">
    <property type="entry name" value="CHCR"/>
    <property type="match status" value="6"/>
</dbReference>
<organism evidence="3 4">
    <name type="scientific">Chondrus crispus</name>
    <name type="common">Carrageen Irish moss</name>
    <name type="synonym">Polymorpha crispa</name>
    <dbReference type="NCBI Taxonomy" id="2769"/>
    <lineage>
        <taxon>Eukaryota</taxon>
        <taxon>Rhodophyta</taxon>
        <taxon>Florideophyceae</taxon>
        <taxon>Rhodymeniophycidae</taxon>
        <taxon>Gigartinales</taxon>
        <taxon>Gigartinaceae</taxon>
        <taxon>Chondrus</taxon>
    </lineage>
</organism>
<accession>R7QJX3</accession>
<dbReference type="SUPFAM" id="SSF50989">
    <property type="entry name" value="Clathrin heavy-chain terminal domain"/>
    <property type="match status" value="1"/>
</dbReference>
<dbReference type="OMA" id="WLKEDKX"/>
<comment type="subcellular location">
    <subcellularLocation>
        <location evidence="1">Cytoplasmic vesicle membrane</location>
        <topology evidence="1">Peripheral membrane protein</topology>
        <orientation evidence="1">Cytoplasmic side</orientation>
    </subcellularLocation>
    <subcellularLocation>
        <location evidence="1">Membrane</location>
        <location evidence="1">Coated pit</location>
        <topology evidence="1">Peripheral membrane protein</topology>
        <orientation evidence="1">Cytoplasmic side</orientation>
    </subcellularLocation>
</comment>
<dbReference type="Proteomes" id="UP000012073">
    <property type="component" value="Unassembled WGS sequence"/>
</dbReference>
<dbReference type="GO" id="GO:0006898">
    <property type="term" value="P:receptor-mediated endocytosis"/>
    <property type="evidence" value="ECO:0007669"/>
    <property type="project" value="TreeGrafter"/>
</dbReference>
<dbReference type="Pfam" id="PF13838">
    <property type="entry name" value="Clathrin_H_link"/>
    <property type="match status" value="1"/>
</dbReference>
<dbReference type="SMART" id="SM00299">
    <property type="entry name" value="CLH"/>
    <property type="match status" value="7"/>
</dbReference>
<evidence type="ECO:0000313" key="3">
    <source>
        <dbReference type="EMBL" id="CDF37715.1"/>
    </source>
</evidence>
<evidence type="ECO:0000256" key="2">
    <source>
        <dbReference type="PROSITE-ProRule" id="PRU01006"/>
    </source>
</evidence>
<dbReference type="Gene3D" id="2.130.10.110">
    <property type="entry name" value="Clathrin heavy-chain terminal domain"/>
    <property type="match status" value="1"/>
</dbReference>
<dbReference type="Gene3D" id="1.25.40.10">
    <property type="entry name" value="Tetratricopeptide repeat domain"/>
    <property type="match status" value="3"/>
</dbReference>
<feature type="repeat" description="CHCR" evidence="2">
    <location>
        <begin position="706"/>
        <end position="849"/>
    </location>
</feature>
<dbReference type="SUPFAM" id="SSF48371">
    <property type="entry name" value="ARM repeat"/>
    <property type="match status" value="5"/>
</dbReference>
<name>R7QJX3_CHOCR</name>
<feature type="repeat" description="CHCR" evidence="2">
    <location>
        <begin position="1001"/>
        <end position="1148"/>
    </location>
</feature>
<dbReference type="GO" id="GO:0030132">
    <property type="term" value="C:clathrin coat of coated pit"/>
    <property type="evidence" value="ECO:0007669"/>
    <property type="project" value="InterPro"/>
</dbReference>
<dbReference type="InterPro" id="IPR000547">
    <property type="entry name" value="Clathrin_H-chain/VPS_repeat"/>
</dbReference>
<dbReference type="PhylomeDB" id="R7QJX3"/>
<dbReference type="EMBL" id="HG001864">
    <property type="protein sequence ID" value="CDF37715.1"/>
    <property type="molecule type" value="Genomic_DNA"/>
</dbReference>
<dbReference type="GO" id="GO:0005198">
    <property type="term" value="F:structural molecule activity"/>
    <property type="evidence" value="ECO:0007669"/>
    <property type="project" value="InterPro"/>
</dbReference>
<sequence>MAASAPIKLKEAFSMLSVGVHPSSLTFSSASLSSDRHVVIHDHQPSTGAKELLILDTANPTAPKRRPFAADGALMHPSRYLIALRFGVNVQLFDLDTKKKIKVAVMPDAISFWRWLDNDILAIVTSHAVFHWSLNDHDGQEDPVQIFDRHSSLSACQIIGYAADKFQKWLSVVGIGADEATGAITGHLQLFAVDKNLSQILDGHAATFATFAMPTYEATLFLFASCVQKSEAESGVESILRIIEVGGQGQFGKLSTDIYYPPEFSNDFPIAIQVSTKYPTIVYMITKMGYMHLYDVETGKCIYMNRVSDTTIFATTPHTASGGLMGLNRKGQVLLMSVNPDSIVPYVRSKLEDEELAVGLASRNGFRGAESGFADGFEDAMDDEQYRKAAQLAAESPGGFLRTAETIGRFRALPPEHEGGPPYVLIYFQTCLDRGKLNEIESIELAKQLASTKKLPLLEKWIKEEKLAFTEELGDVVRQASPTFAMAIYIKAGKHEKVMECMVATGQTSKVALYAKKVGMNVTHRDLVDMAARFNPEAALAIANNTSNALVLSDPRRKKESIEDIAKMVDMFLSKGMLNEATSHAMDTLTDEDPLEGPIQTKILKACLTNNPAVADGILSQDIWHQFDSFSIAMLCERAGLFQHALEHYSDLSDVKRVITNTHVINPEFILNYFGTVHPDSQLEVLKELLVSNPRANIRLCVNVAAQYTDNMGGPKKVIPVFEAVPKVPDALFYYLGSIVGFSDVPEVHNRFIQIAIELQQYSDAERVTRESNFYDPEKIKNFLKIARPRDPRALINVCDRFGYVDELVAYFVKNRQIKFIEGYVQRVNPLQCPAVIGALLDTDGMKEKPLKQLIMSVKNMVPVTELVEAVQSRGKLKLLLEFLESRIGDGATEPAVHTGVAKVYVDTNRNAQHFLETNPYYDSREVGKYCSRRDPFLAFIAFRRGQCDEEVLQLTNDNSLFREQAIYAVDRADSELWSKIFADNNPFRRLVVDQVISTALPESKKPEKVSAAVRAFLDAGMPDVLMEMLEKLVMQTSNTAFARNTNLQNLLILTAIGAAPERVMEYVRRLDNYDGPDVAPSCIGAGLFEEAYTIYYKFQKFDDALDVLLDHLKDFDRAQEFAIRMNRVDVWLRLGIAQLENAFVADGIKSLMRAKDVTQHSLVVDASRNDAETTDDFKMIAKFMRVARKKIREPELARQAIDTELVYSLCRLHALTDVEEFIITPGHHTNLEEVGDRCFNIELYQAAKMMFRAIPQYPKLAHTHIMLKEYKEAVSAAKKANRIPTWRIVCFGCVDRKEFYLAGLCALRLVVETAEMQEVIDYYEERGHFQEIIDVLEAGLNVSRAHAAMFTELAILMTKYREHRVLTFCRMWHGRLNIPKVCRACERSHLWDSLVFLYVQYSEFDNAANVMMDHSPTAFTAGEFLDLISRVGAMSIMYRSIDFYLGEQPELLEDLLNVLAPRVDGSRAVSILQRARQQEFGELGCLPFAVKYLEKIQSADVPEVNEALNAVYIAEGNFEKLRHSVDEFKNFDQLVLASKLESHELIEVRRISSHLYARNGRHEKAIEMSKKDVLYGDMIYAVAQSEDQELAEMYAAYFAEKGLQECFTGLLYACYEFFPPDIAMEYVWMGGLKDFAMPFLIQTLAEAGSRLTGLEEERKTKREIEEIKRAEEEEDLDDPSILLYGLQPEQQQLMLTYQQADGGVVGGSALAGYGGGGNVPLIGWGGPGAGQVDPMAAYTTYGIGNPMQNNTNMMIAQQAYMTATANYQTMQAQRY</sequence>
<dbReference type="InterPro" id="IPR016025">
    <property type="entry name" value="Clathrin_H-chain_N"/>
</dbReference>
<dbReference type="GO" id="GO:0006886">
    <property type="term" value="P:intracellular protein transport"/>
    <property type="evidence" value="ECO:0007669"/>
    <property type="project" value="UniProtKB-UniRule"/>
</dbReference>
<dbReference type="PIRSF" id="PIRSF002290">
    <property type="entry name" value="Clathrin_H_chain"/>
    <property type="match status" value="1"/>
</dbReference>
<dbReference type="FunFam" id="1.25.40.10:FF:000001">
    <property type="entry name" value="Clathrin heavy chain"/>
    <property type="match status" value="1"/>
</dbReference>
<feature type="repeat" description="CHCR" evidence="2">
    <location>
        <begin position="855"/>
        <end position="994"/>
    </location>
</feature>
<proteinExistence type="inferred from homology"/>
<feature type="repeat" description="CHCR" evidence="2">
    <location>
        <begin position="1457"/>
        <end position="1608"/>
    </location>
</feature>